<proteinExistence type="predicted"/>
<evidence type="ECO:0000313" key="2">
    <source>
        <dbReference type="EMBL" id="CAF4003589.1"/>
    </source>
</evidence>
<reference evidence="2" key="1">
    <citation type="submission" date="2021-02" db="EMBL/GenBank/DDBJ databases">
        <authorList>
            <person name="Nowell W R."/>
        </authorList>
    </citation>
    <scope>NUCLEOTIDE SEQUENCE</scope>
</reference>
<sequence length="327" mass="36167">MVEPETKDHNKTADLEDTVRNLREENAKLLQLLRSQGLLIDASTNQNGKSSDIIFPISNQQKDSSSITFNHSDLTLTTNSLNTTNQTNHQHINNHGSINQQSFNGQTVHGNQSNITPNFNTVIQTTSQPFVQNSSNTLVQNNTNLIQPINLVNFNNVSLDSIQSFFASQNNLVYLSQTSSSSTTTTTTAATTTAATNAVTSSSSSSANSITPNTNLDELLPSNTHSILPSSSSLSSEQQHQIVIRPKLSLLHKHQELVPVIPKIRPEHYESITRQFSSSSSNDASNLFDNDSNDSKNKYSRLIRPKPSSRTSSLKVNRMFILFTYFR</sequence>
<feature type="region of interest" description="Disordered" evidence="1">
    <location>
        <begin position="88"/>
        <end position="112"/>
    </location>
</feature>
<feature type="region of interest" description="Disordered" evidence="1">
    <location>
        <begin position="273"/>
        <end position="310"/>
    </location>
</feature>
<organism evidence="2 3">
    <name type="scientific">Rotaria magnacalcarata</name>
    <dbReference type="NCBI Taxonomy" id="392030"/>
    <lineage>
        <taxon>Eukaryota</taxon>
        <taxon>Metazoa</taxon>
        <taxon>Spiralia</taxon>
        <taxon>Gnathifera</taxon>
        <taxon>Rotifera</taxon>
        <taxon>Eurotatoria</taxon>
        <taxon>Bdelloidea</taxon>
        <taxon>Philodinida</taxon>
        <taxon>Philodinidae</taxon>
        <taxon>Rotaria</taxon>
    </lineage>
</organism>
<dbReference type="Proteomes" id="UP000681720">
    <property type="component" value="Unassembled WGS sequence"/>
</dbReference>
<feature type="compositionally biased region" description="Polar residues" evidence="1">
    <location>
        <begin position="96"/>
        <end position="112"/>
    </location>
</feature>
<accession>A0A8S2NIR2</accession>
<protein>
    <submittedName>
        <fullName evidence="2">Uncharacterized protein</fullName>
    </submittedName>
</protein>
<dbReference type="AlphaFoldDB" id="A0A8S2NIR2"/>
<gene>
    <name evidence="2" type="ORF">GIL414_LOCUS11902</name>
</gene>
<evidence type="ECO:0000313" key="3">
    <source>
        <dbReference type="Proteomes" id="UP000681720"/>
    </source>
</evidence>
<dbReference type="EMBL" id="CAJOBJ010004532">
    <property type="protein sequence ID" value="CAF4003589.1"/>
    <property type="molecule type" value="Genomic_DNA"/>
</dbReference>
<name>A0A8S2NIR2_9BILA</name>
<evidence type="ECO:0000256" key="1">
    <source>
        <dbReference type="SAM" id="MobiDB-lite"/>
    </source>
</evidence>
<feature type="region of interest" description="Disordered" evidence="1">
    <location>
        <begin position="194"/>
        <end position="233"/>
    </location>
</feature>
<feature type="compositionally biased region" description="Low complexity" evidence="1">
    <location>
        <begin position="277"/>
        <end position="290"/>
    </location>
</feature>
<comment type="caution">
    <text evidence="2">The sequence shown here is derived from an EMBL/GenBank/DDBJ whole genome shotgun (WGS) entry which is preliminary data.</text>
</comment>
<feature type="compositionally biased region" description="Low complexity" evidence="1">
    <location>
        <begin position="194"/>
        <end position="215"/>
    </location>
</feature>